<dbReference type="RefSeq" id="WP_345396607.1">
    <property type="nucleotide sequence ID" value="NZ_BAABHG010000008.1"/>
</dbReference>
<comment type="caution">
    <text evidence="1">The sequence shown here is derived from an EMBL/GenBank/DDBJ whole genome shotgun (WGS) entry which is preliminary data.</text>
</comment>
<evidence type="ECO:0008006" key="3">
    <source>
        <dbReference type="Google" id="ProtNLM"/>
    </source>
</evidence>
<proteinExistence type="predicted"/>
<gene>
    <name evidence="1" type="ORF">ACFSYJ_12505</name>
</gene>
<name>A0ABW5GHK0_9PSEU</name>
<protein>
    <recommendedName>
        <fullName evidence="3">Secreted protein</fullName>
    </recommendedName>
</protein>
<accession>A0ABW5GHK0</accession>
<keyword evidence="2" id="KW-1185">Reference proteome</keyword>
<dbReference type="EMBL" id="JBHUKU010000006">
    <property type="protein sequence ID" value="MFD2459424.1"/>
    <property type="molecule type" value="Genomic_DNA"/>
</dbReference>
<reference evidence="2" key="1">
    <citation type="journal article" date="2019" name="Int. J. Syst. Evol. Microbiol.">
        <title>The Global Catalogue of Microorganisms (GCM) 10K type strain sequencing project: providing services to taxonomists for standard genome sequencing and annotation.</title>
        <authorList>
            <consortium name="The Broad Institute Genomics Platform"/>
            <consortium name="The Broad Institute Genome Sequencing Center for Infectious Disease"/>
            <person name="Wu L."/>
            <person name="Ma J."/>
        </authorList>
    </citation>
    <scope>NUCLEOTIDE SEQUENCE [LARGE SCALE GENOMIC DNA]</scope>
    <source>
        <strain evidence="2">CGMCC 4.7643</strain>
    </source>
</reference>
<sequence>MIALVLIVGVVVIVLIGLAVALASRKRGRDDLRAFVAAQGGRWHDSGSGTRPGFGVRPDERYTFALEFGRHGVPVVAFQGMDTVGGDTTVWHRVRVAAPMTPRLCLYKTGPVDRPDSPTHRMMIRTYLASVSGELAEWSVPDPALRPLITVHTADPGFANAVLTPAFLHWYAGAVPPLSPGIDLGDGIASSRITGPMSVASVTQVADRLLAVAHGIAR</sequence>
<organism evidence="1 2">
    <name type="scientific">Amycolatopsis samaneae</name>
    <dbReference type="NCBI Taxonomy" id="664691"/>
    <lineage>
        <taxon>Bacteria</taxon>
        <taxon>Bacillati</taxon>
        <taxon>Actinomycetota</taxon>
        <taxon>Actinomycetes</taxon>
        <taxon>Pseudonocardiales</taxon>
        <taxon>Pseudonocardiaceae</taxon>
        <taxon>Amycolatopsis</taxon>
    </lineage>
</organism>
<evidence type="ECO:0000313" key="2">
    <source>
        <dbReference type="Proteomes" id="UP001597419"/>
    </source>
</evidence>
<evidence type="ECO:0000313" key="1">
    <source>
        <dbReference type="EMBL" id="MFD2459424.1"/>
    </source>
</evidence>
<dbReference type="Proteomes" id="UP001597419">
    <property type="component" value="Unassembled WGS sequence"/>
</dbReference>